<comment type="cofactor">
    <cofactor evidence="11">
        <name>Zn(2+)</name>
        <dbReference type="ChEBI" id="CHEBI:29105"/>
    </cofactor>
    <text evidence="11">Binds 2 Zn(2+) ions per monomer.</text>
</comment>
<feature type="binding site" evidence="11">
    <location>
        <position position="184"/>
    </location>
    <ligand>
        <name>Zn(2+)</name>
        <dbReference type="ChEBI" id="CHEBI:29105"/>
        <label>2</label>
    </ligand>
</feature>
<dbReference type="PROSITE" id="PS50076">
    <property type="entry name" value="DNAJ_2"/>
    <property type="match status" value="1"/>
</dbReference>
<dbReference type="InterPro" id="IPR001623">
    <property type="entry name" value="DnaJ_domain"/>
</dbReference>
<dbReference type="Gene3D" id="1.10.287.110">
    <property type="entry name" value="DnaJ domain"/>
    <property type="match status" value="1"/>
</dbReference>
<dbReference type="PANTHER" id="PTHR43096">
    <property type="entry name" value="DNAJ HOMOLOG 1, MITOCHONDRIAL-RELATED"/>
    <property type="match status" value="1"/>
</dbReference>
<dbReference type="InterPro" id="IPR012724">
    <property type="entry name" value="DnaJ"/>
</dbReference>
<evidence type="ECO:0000256" key="11">
    <source>
        <dbReference type="HAMAP-Rule" id="MF_01152"/>
    </source>
</evidence>
<comment type="subunit">
    <text evidence="11">Homodimer.</text>
</comment>
<evidence type="ECO:0000256" key="8">
    <source>
        <dbReference type="ARBA" id="ARBA00023186"/>
    </source>
</evidence>
<dbReference type="InterPro" id="IPR001305">
    <property type="entry name" value="HSP_DnaJ_Cys-rich_dom"/>
</dbReference>
<dbReference type="GO" id="GO:0006260">
    <property type="term" value="P:DNA replication"/>
    <property type="evidence" value="ECO:0007669"/>
    <property type="project" value="UniProtKB-KW"/>
</dbReference>
<dbReference type="Proteomes" id="UP000177876">
    <property type="component" value="Unassembled WGS sequence"/>
</dbReference>
<dbReference type="SMART" id="SM00271">
    <property type="entry name" value="DnaJ"/>
    <property type="match status" value="1"/>
</dbReference>
<evidence type="ECO:0000256" key="4">
    <source>
        <dbReference type="ARBA" id="ARBA00022737"/>
    </source>
</evidence>
<feature type="binding site" evidence="11">
    <location>
        <position position="217"/>
    </location>
    <ligand>
        <name>Zn(2+)</name>
        <dbReference type="ChEBI" id="CHEBI:29105"/>
        <label>1</label>
    </ligand>
</feature>
<dbReference type="PRINTS" id="PR00625">
    <property type="entry name" value="JDOMAIN"/>
</dbReference>
<gene>
    <name evidence="11" type="primary">dnaJ</name>
    <name evidence="15" type="ORF">A2Y75_07480</name>
</gene>
<feature type="binding site" evidence="11">
    <location>
        <position position="167"/>
    </location>
    <ligand>
        <name>Zn(2+)</name>
        <dbReference type="ChEBI" id="CHEBI:29105"/>
        <label>1</label>
    </ligand>
</feature>
<dbReference type="InterPro" id="IPR002939">
    <property type="entry name" value="DnaJ_C"/>
</dbReference>
<dbReference type="NCBIfam" id="TIGR02349">
    <property type="entry name" value="DnaJ_bact"/>
    <property type="match status" value="1"/>
</dbReference>
<keyword evidence="2 11" id="KW-0235">DNA replication</keyword>
<name>A0A1F2WKB3_9ACTN</name>
<dbReference type="Pfam" id="PF00226">
    <property type="entry name" value="DnaJ"/>
    <property type="match status" value="1"/>
</dbReference>
<evidence type="ECO:0000259" key="13">
    <source>
        <dbReference type="PROSITE" id="PS50076"/>
    </source>
</evidence>
<protein>
    <recommendedName>
        <fullName evidence="10 11">Chaperone protein DnaJ</fullName>
    </recommendedName>
</protein>
<evidence type="ECO:0000256" key="6">
    <source>
        <dbReference type="ARBA" id="ARBA00022833"/>
    </source>
</evidence>
<sequence length="384" mass="40501">MNGVKDYYKALGVDKKASEKEIKDTYRKLARKYHPDVNPGNKEAEEKFKEISEAYEVLSHSDKRKEYDSGGAGMAGGPGPGFGPFGYEGFGSRPGQGGRVEYGDLGDLGNIFDLFGGLGGAGAGAGRQRQPRKGADLETDVNISFEDALNGVSIPLTISGRNVCPACGGSGAKPGTIPKTCPACQGRGSISQSQGPFAISRPCPSCAGRGTVIEEPCPSCRGAGAVEMPRTINVKIPAGVKDNATIKFAGRGEAGPRGGAPGDLYIRVHVAPHEYFKRKDSNILLDLPLTFPEAAMGTEIQVPTINGKVKLKVPAGTSGGRKFRLRGKGAPKPKGKGHGDMIVTACITVPKKVSGKEKELIKQLREIEKENPRAFMEKDSDAGD</sequence>
<evidence type="ECO:0000256" key="2">
    <source>
        <dbReference type="ARBA" id="ARBA00022705"/>
    </source>
</evidence>
<dbReference type="GO" id="GO:0051082">
    <property type="term" value="F:unfolded protein binding"/>
    <property type="evidence" value="ECO:0007669"/>
    <property type="project" value="UniProtKB-UniRule"/>
</dbReference>
<dbReference type="NCBIfam" id="NF008035">
    <property type="entry name" value="PRK10767.1"/>
    <property type="match status" value="1"/>
</dbReference>
<comment type="caution">
    <text evidence="15">The sequence shown here is derived from an EMBL/GenBank/DDBJ whole genome shotgun (WGS) entry which is preliminary data.</text>
</comment>
<feature type="repeat" description="CXXCXGXG motif" evidence="11">
    <location>
        <begin position="203"/>
        <end position="210"/>
    </location>
</feature>
<feature type="binding site" evidence="11">
    <location>
        <position position="206"/>
    </location>
    <ligand>
        <name>Zn(2+)</name>
        <dbReference type="ChEBI" id="CHEBI:29105"/>
        <label>2</label>
    </ligand>
</feature>
<keyword evidence="5 11" id="KW-0863">Zinc-finger</keyword>
<evidence type="ECO:0000256" key="1">
    <source>
        <dbReference type="ARBA" id="ARBA00022490"/>
    </source>
</evidence>
<dbReference type="SUPFAM" id="SSF57938">
    <property type="entry name" value="DnaJ/Hsp40 cysteine-rich domain"/>
    <property type="match status" value="1"/>
</dbReference>
<dbReference type="FunFam" id="2.10.230.10:FF:000002">
    <property type="entry name" value="Molecular chaperone DnaJ"/>
    <property type="match status" value="1"/>
</dbReference>
<comment type="subcellular location">
    <subcellularLocation>
        <location evidence="11">Cytoplasm</location>
    </subcellularLocation>
</comment>
<keyword evidence="3 11" id="KW-0479">Metal-binding</keyword>
<dbReference type="PROSITE" id="PS51188">
    <property type="entry name" value="ZF_CR"/>
    <property type="match status" value="1"/>
</dbReference>
<dbReference type="GO" id="GO:0005737">
    <property type="term" value="C:cytoplasm"/>
    <property type="evidence" value="ECO:0007669"/>
    <property type="project" value="UniProtKB-SubCell"/>
</dbReference>
<evidence type="ECO:0000256" key="3">
    <source>
        <dbReference type="ARBA" id="ARBA00022723"/>
    </source>
</evidence>
<dbReference type="GO" id="GO:0042026">
    <property type="term" value="P:protein refolding"/>
    <property type="evidence" value="ECO:0007669"/>
    <property type="project" value="TreeGrafter"/>
</dbReference>
<evidence type="ECO:0000256" key="5">
    <source>
        <dbReference type="ARBA" id="ARBA00022771"/>
    </source>
</evidence>
<feature type="binding site" evidence="11">
    <location>
        <position position="220"/>
    </location>
    <ligand>
        <name>Zn(2+)</name>
        <dbReference type="ChEBI" id="CHEBI:29105"/>
        <label>1</label>
    </ligand>
</feature>
<dbReference type="STRING" id="1797197.A2Y75_07480"/>
<evidence type="ECO:0000313" key="16">
    <source>
        <dbReference type="Proteomes" id="UP000177876"/>
    </source>
</evidence>
<feature type="zinc finger region" description="CR-type" evidence="12">
    <location>
        <begin position="151"/>
        <end position="229"/>
    </location>
</feature>
<dbReference type="EMBL" id="MELK01000035">
    <property type="protein sequence ID" value="OFW57264.1"/>
    <property type="molecule type" value="Genomic_DNA"/>
</dbReference>
<dbReference type="Gene3D" id="2.60.260.20">
    <property type="entry name" value="Urease metallochaperone UreE, N-terminal domain"/>
    <property type="match status" value="2"/>
</dbReference>
<keyword evidence="4 11" id="KW-0677">Repeat</keyword>
<evidence type="ECO:0000259" key="14">
    <source>
        <dbReference type="PROSITE" id="PS51188"/>
    </source>
</evidence>
<dbReference type="InterPro" id="IPR008971">
    <property type="entry name" value="HSP40/DnaJ_pept-bd"/>
</dbReference>
<evidence type="ECO:0000256" key="7">
    <source>
        <dbReference type="ARBA" id="ARBA00023016"/>
    </source>
</evidence>
<reference evidence="15 16" key="1">
    <citation type="journal article" date="2016" name="Nat. Commun.">
        <title>Thousands of microbial genomes shed light on interconnected biogeochemical processes in an aquifer system.</title>
        <authorList>
            <person name="Anantharaman K."/>
            <person name="Brown C.T."/>
            <person name="Hug L.A."/>
            <person name="Sharon I."/>
            <person name="Castelle C.J."/>
            <person name="Probst A.J."/>
            <person name="Thomas B.C."/>
            <person name="Singh A."/>
            <person name="Wilkins M.J."/>
            <person name="Karaoz U."/>
            <person name="Brodie E.L."/>
            <person name="Williams K.H."/>
            <person name="Hubbard S.S."/>
            <person name="Banfield J.F."/>
        </authorList>
    </citation>
    <scope>NUCLEOTIDE SEQUENCE [LARGE SCALE GENOMIC DNA]</scope>
</reference>
<dbReference type="SUPFAM" id="SSF46565">
    <property type="entry name" value="Chaperone J-domain"/>
    <property type="match status" value="1"/>
</dbReference>
<dbReference type="Gene3D" id="2.10.230.10">
    <property type="entry name" value="Heat shock protein DnaJ, cysteine-rich domain"/>
    <property type="match status" value="1"/>
</dbReference>
<keyword evidence="1 11" id="KW-0963">Cytoplasm</keyword>
<dbReference type="SUPFAM" id="SSF49493">
    <property type="entry name" value="HSP40/DnaJ peptide-binding domain"/>
    <property type="match status" value="2"/>
</dbReference>
<dbReference type="GO" id="GO:0031072">
    <property type="term" value="F:heat shock protein binding"/>
    <property type="evidence" value="ECO:0007669"/>
    <property type="project" value="InterPro"/>
</dbReference>
<proteinExistence type="inferred from homology"/>
<dbReference type="AlphaFoldDB" id="A0A1F2WKB3"/>
<dbReference type="FunFam" id="2.60.260.20:FF:000005">
    <property type="entry name" value="Chaperone protein dnaJ 1, mitochondrial"/>
    <property type="match status" value="1"/>
</dbReference>
<evidence type="ECO:0000256" key="10">
    <source>
        <dbReference type="ARBA" id="ARBA00067609"/>
    </source>
</evidence>
<dbReference type="CDD" id="cd06257">
    <property type="entry name" value="DnaJ"/>
    <property type="match status" value="1"/>
</dbReference>
<accession>A0A1F2WKB3</accession>
<dbReference type="CDD" id="cd10747">
    <property type="entry name" value="DnaJ_C"/>
    <property type="match status" value="1"/>
</dbReference>
<dbReference type="GO" id="GO:0009408">
    <property type="term" value="P:response to heat"/>
    <property type="evidence" value="ECO:0007669"/>
    <property type="project" value="InterPro"/>
</dbReference>
<feature type="repeat" description="CXXCXGXG motif" evidence="11">
    <location>
        <begin position="181"/>
        <end position="188"/>
    </location>
</feature>
<dbReference type="InterPro" id="IPR036410">
    <property type="entry name" value="HSP_DnaJ_Cys-rich_dom_sf"/>
</dbReference>
<feature type="binding site" evidence="11">
    <location>
        <position position="203"/>
    </location>
    <ligand>
        <name>Zn(2+)</name>
        <dbReference type="ChEBI" id="CHEBI:29105"/>
        <label>2</label>
    </ligand>
</feature>
<comment type="similarity">
    <text evidence="9 11">Belongs to the DnaJ family.</text>
</comment>
<dbReference type="CDD" id="cd10719">
    <property type="entry name" value="DnaJ_zf"/>
    <property type="match status" value="1"/>
</dbReference>
<dbReference type="GO" id="GO:0008270">
    <property type="term" value="F:zinc ion binding"/>
    <property type="evidence" value="ECO:0007669"/>
    <property type="project" value="UniProtKB-UniRule"/>
</dbReference>
<comment type="function">
    <text evidence="11">Participates actively in the response to hyperosmotic and heat shock by preventing the aggregation of stress-denatured proteins and by disaggregating proteins, also in an autonomous, DnaK-independent fashion. Unfolded proteins bind initially to DnaJ; upon interaction with the DnaJ-bound protein, DnaK hydrolyzes its bound ATP, resulting in the formation of a stable complex. GrpE releases ADP from DnaK; ATP binding to DnaK triggers the release of the substrate protein, thus completing the reaction cycle. Several rounds of ATP-dependent interactions between DnaJ, DnaK and GrpE are required for fully efficient folding. Also involved, together with DnaK and GrpE, in the DNA replication of plasmids through activation of initiation proteins.</text>
</comment>
<evidence type="ECO:0000256" key="9">
    <source>
        <dbReference type="ARBA" id="ARBA00061004"/>
    </source>
</evidence>
<feature type="binding site" evidence="11">
    <location>
        <position position="164"/>
    </location>
    <ligand>
        <name>Zn(2+)</name>
        <dbReference type="ChEBI" id="CHEBI:29105"/>
        <label>1</label>
    </ligand>
</feature>
<feature type="domain" description="J" evidence="13">
    <location>
        <begin position="6"/>
        <end position="71"/>
    </location>
</feature>
<dbReference type="GO" id="GO:0005524">
    <property type="term" value="F:ATP binding"/>
    <property type="evidence" value="ECO:0007669"/>
    <property type="project" value="InterPro"/>
</dbReference>
<dbReference type="Pfam" id="PF00684">
    <property type="entry name" value="DnaJ_CXXCXGXG"/>
    <property type="match status" value="1"/>
</dbReference>
<evidence type="ECO:0000256" key="12">
    <source>
        <dbReference type="PROSITE-ProRule" id="PRU00546"/>
    </source>
</evidence>
<keyword evidence="7 11" id="KW-0346">Stress response</keyword>
<dbReference type="InterPro" id="IPR036869">
    <property type="entry name" value="J_dom_sf"/>
</dbReference>
<dbReference type="Pfam" id="PF01556">
    <property type="entry name" value="DnaJ_C"/>
    <property type="match status" value="1"/>
</dbReference>
<feature type="binding site" evidence="11">
    <location>
        <position position="181"/>
    </location>
    <ligand>
        <name>Zn(2+)</name>
        <dbReference type="ChEBI" id="CHEBI:29105"/>
        <label>2</label>
    </ligand>
</feature>
<dbReference type="PANTHER" id="PTHR43096:SF54">
    <property type="entry name" value="CHAPERONE PROTEIN DNAJ 1"/>
    <property type="match status" value="1"/>
</dbReference>
<evidence type="ECO:0000313" key="15">
    <source>
        <dbReference type="EMBL" id="OFW57264.1"/>
    </source>
</evidence>
<organism evidence="15 16">
    <name type="scientific">Candidatus Solincola sediminis</name>
    <dbReference type="NCBI Taxonomy" id="1797199"/>
    <lineage>
        <taxon>Bacteria</taxon>
        <taxon>Bacillati</taxon>
        <taxon>Actinomycetota</taxon>
        <taxon>Candidatus Geothermincolia</taxon>
        <taxon>Candidatus Geothermincolales</taxon>
        <taxon>Candidatus Geothermincolaceae</taxon>
        <taxon>Candidatus Solincola</taxon>
    </lineage>
</organism>
<dbReference type="HAMAP" id="MF_01152">
    <property type="entry name" value="DnaJ"/>
    <property type="match status" value="1"/>
</dbReference>
<keyword evidence="8 11" id="KW-0143">Chaperone</keyword>
<feature type="domain" description="CR-type" evidence="14">
    <location>
        <begin position="151"/>
        <end position="229"/>
    </location>
</feature>
<feature type="repeat" description="CXXCXGXG motif" evidence="11">
    <location>
        <begin position="217"/>
        <end position="224"/>
    </location>
</feature>
<feature type="repeat" description="CXXCXGXG motif" evidence="11">
    <location>
        <begin position="164"/>
        <end position="171"/>
    </location>
</feature>
<comment type="domain">
    <text evidence="11">The J domain is necessary and sufficient to stimulate DnaK ATPase activity. Zinc center 1 plays an important role in the autonomous, DnaK-independent chaperone activity of DnaJ. Zinc center 2 is essential for interaction with DnaK and for DnaJ activity.</text>
</comment>
<keyword evidence="6 11" id="KW-0862">Zinc</keyword>